<sequence length="233" mass="25602">MKKKEIIRSYHFPDAVLVTTSNAKIAFMERDAVQFTDYGITPDMVADLKASVIAFSDFSTDIESLNDQTDATASKDAKAAELKQELTSLMSRVAAKYTVKSAKYRKFGAGNISQKTDADLLLTAKRVIRVATPMLSELATNGVTAQMLTTITTHANSFENLLIDKEIKVGDRDIQQEDRVEAGNLVYADLIKYCGIGQAIWAATDVAKYNDYVVYNTQNGQAPTVATPIEPEQ</sequence>
<organism evidence="1 2">
    <name type="scientific">Flavobacterium branchiophilum</name>
    <dbReference type="NCBI Taxonomy" id="55197"/>
    <lineage>
        <taxon>Bacteria</taxon>
        <taxon>Pseudomonadati</taxon>
        <taxon>Bacteroidota</taxon>
        <taxon>Flavobacteriia</taxon>
        <taxon>Flavobacteriales</taxon>
        <taxon>Flavobacteriaceae</taxon>
        <taxon>Flavobacterium</taxon>
    </lineage>
</organism>
<dbReference type="AlphaFoldDB" id="A0A2H3KML8"/>
<evidence type="ECO:0000313" key="1">
    <source>
        <dbReference type="EMBL" id="PDS24706.1"/>
    </source>
</evidence>
<comment type="caution">
    <text evidence="1">The sequence shown here is derived from an EMBL/GenBank/DDBJ whole genome shotgun (WGS) entry which is preliminary data.</text>
</comment>
<dbReference type="RefSeq" id="WP_097554013.1">
    <property type="nucleotide sequence ID" value="NZ_PCMW01000038.1"/>
</dbReference>
<accession>A0A2H3KML8</accession>
<dbReference type="EMBL" id="PCMW01000038">
    <property type="protein sequence ID" value="PDS24706.1"/>
    <property type="molecule type" value="Genomic_DNA"/>
</dbReference>
<proteinExistence type="predicted"/>
<name>A0A2H3KML8_9FLAO</name>
<dbReference type="OrthoDB" id="1242093at2"/>
<protein>
    <submittedName>
        <fullName evidence="1">Uncharacterized protein</fullName>
    </submittedName>
</protein>
<dbReference type="Proteomes" id="UP000220828">
    <property type="component" value="Unassembled WGS sequence"/>
</dbReference>
<reference evidence="1 2" key="1">
    <citation type="submission" date="2017-09" db="EMBL/GenBank/DDBJ databases">
        <title>Whole genomes of Flavobacteriaceae.</title>
        <authorList>
            <person name="Stine C."/>
            <person name="Li C."/>
            <person name="Tadesse D."/>
        </authorList>
    </citation>
    <scope>NUCLEOTIDE SEQUENCE [LARGE SCALE GENOMIC DNA]</scope>
    <source>
        <strain evidence="1 2">ATCC 35036</strain>
    </source>
</reference>
<evidence type="ECO:0000313" key="2">
    <source>
        <dbReference type="Proteomes" id="UP000220828"/>
    </source>
</evidence>
<gene>
    <name evidence="1" type="ORF">B0A77_07155</name>
</gene>